<keyword evidence="1" id="KW-0732">Signal</keyword>
<keyword evidence="3" id="KW-1185">Reference proteome</keyword>
<dbReference type="AlphaFoldDB" id="A0A6A6RUB3"/>
<reference evidence="2" key="1">
    <citation type="journal article" date="2020" name="Stud. Mycol.">
        <title>101 Dothideomycetes genomes: a test case for predicting lifestyles and emergence of pathogens.</title>
        <authorList>
            <person name="Haridas S."/>
            <person name="Albert R."/>
            <person name="Binder M."/>
            <person name="Bloem J."/>
            <person name="Labutti K."/>
            <person name="Salamov A."/>
            <person name="Andreopoulos B."/>
            <person name="Baker S."/>
            <person name="Barry K."/>
            <person name="Bills G."/>
            <person name="Bluhm B."/>
            <person name="Cannon C."/>
            <person name="Castanera R."/>
            <person name="Culley D."/>
            <person name="Daum C."/>
            <person name="Ezra D."/>
            <person name="Gonzalez J."/>
            <person name="Henrissat B."/>
            <person name="Kuo A."/>
            <person name="Liang C."/>
            <person name="Lipzen A."/>
            <person name="Lutzoni F."/>
            <person name="Magnuson J."/>
            <person name="Mondo S."/>
            <person name="Nolan M."/>
            <person name="Ohm R."/>
            <person name="Pangilinan J."/>
            <person name="Park H.-J."/>
            <person name="Ramirez L."/>
            <person name="Alfaro M."/>
            <person name="Sun H."/>
            <person name="Tritt A."/>
            <person name="Yoshinaga Y."/>
            <person name="Zwiers L.-H."/>
            <person name="Turgeon B."/>
            <person name="Goodwin S."/>
            <person name="Spatafora J."/>
            <person name="Crous P."/>
            <person name="Grigoriev I."/>
        </authorList>
    </citation>
    <scope>NUCLEOTIDE SEQUENCE</scope>
    <source>
        <strain evidence="2">CBS 473.64</strain>
    </source>
</reference>
<name>A0A6A6RUB3_9PLEO</name>
<dbReference type="EMBL" id="MU006791">
    <property type="protein sequence ID" value="KAF2637973.1"/>
    <property type="molecule type" value="Genomic_DNA"/>
</dbReference>
<feature type="chain" id="PRO_5025543787" description="Extracellular membrane protein CFEM domain-containing protein" evidence="1">
    <location>
        <begin position="18"/>
        <end position="152"/>
    </location>
</feature>
<evidence type="ECO:0000256" key="1">
    <source>
        <dbReference type="SAM" id="SignalP"/>
    </source>
</evidence>
<gene>
    <name evidence="2" type="ORF">P280DRAFT_482410</name>
</gene>
<dbReference type="Proteomes" id="UP000799753">
    <property type="component" value="Unassembled WGS sequence"/>
</dbReference>
<feature type="signal peptide" evidence="1">
    <location>
        <begin position="1"/>
        <end position="17"/>
    </location>
</feature>
<accession>A0A6A6RUB3</accession>
<protein>
    <recommendedName>
        <fullName evidence="4">Extracellular membrane protein CFEM domain-containing protein</fullName>
    </recommendedName>
</protein>
<evidence type="ECO:0000313" key="2">
    <source>
        <dbReference type="EMBL" id="KAF2637973.1"/>
    </source>
</evidence>
<evidence type="ECO:0000313" key="3">
    <source>
        <dbReference type="Proteomes" id="UP000799753"/>
    </source>
</evidence>
<sequence length="152" mass="15794">MKSTIFALATLFSLAAAIPQITTHIPIPVPSSRSCYCEPVFCPLEIIAECKCRNAAAQSCYEAHLASGITCPSPTPRICGTPVRRSDVATPPTKTTLATTTSPVATSVFPRCAGLLGIECPKGLVCVDDPRDGCDPENGGSDCIGICVGPKL</sequence>
<organism evidence="2 3">
    <name type="scientific">Massarina eburnea CBS 473.64</name>
    <dbReference type="NCBI Taxonomy" id="1395130"/>
    <lineage>
        <taxon>Eukaryota</taxon>
        <taxon>Fungi</taxon>
        <taxon>Dikarya</taxon>
        <taxon>Ascomycota</taxon>
        <taxon>Pezizomycotina</taxon>
        <taxon>Dothideomycetes</taxon>
        <taxon>Pleosporomycetidae</taxon>
        <taxon>Pleosporales</taxon>
        <taxon>Massarineae</taxon>
        <taxon>Massarinaceae</taxon>
        <taxon>Massarina</taxon>
    </lineage>
</organism>
<dbReference type="OrthoDB" id="3799394at2759"/>
<proteinExistence type="predicted"/>
<evidence type="ECO:0008006" key="4">
    <source>
        <dbReference type="Google" id="ProtNLM"/>
    </source>
</evidence>